<dbReference type="PANTHER" id="PTHR21443">
    <property type="entry name" value="CONSERVED OLIGOMERIC GOLGI COMPLEX COMPONENT 7"/>
    <property type="match status" value="1"/>
</dbReference>
<dbReference type="PANTHER" id="PTHR21443:SF0">
    <property type="entry name" value="CONSERVED OLIGOMERIC GOLGI COMPLEX SUBUNIT 7"/>
    <property type="match status" value="1"/>
</dbReference>
<evidence type="ECO:0000256" key="5">
    <source>
        <dbReference type="ARBA" id="ARBA00022927"/>
    </source>
</evidence>
<evidence type="ECO:0000313" key="10">
    <source>
        <dbReference type="EMBL" id="KLO14536.1"/>
    </source>
</evidence>
<dbReference type="GO" id="GO:0007030">
    <property type="term" value="P:Golgi organization"/>
    <property type="evidence" value="ECO:0007669"/>
    <property type="project" value="TreeGrafter"/>
</dbReference>
<evidence type="ECO:0000256" key="7">
    <source>
        <dbReference type="ARBA" id="ARBA00023136"/>
    </source>
</evidence>
<evidence type="ECO:0000256" key="2">
    <source>
        <dbReference type="ARBA" id="ARBA00005831"/>
    </source>
</evidence>
<proteinExistence type="inferred from homology"/>
<keyword evidence="5" id="KW-0653">Protein transport</keyword>
<feature type="region of interest" description="Disordered" evidence="9">
    <location>
        <begin position="798"/>
        <end position="820"/>
    </location>
</feature>
<evidence type="ECO:0000256" key="6">
    <source>
        <dbReference type="ARBA" id="ARBA00023034"/>
    </source>
</evidence>
<accession>A0A0H2SC79</accession>
<dbReference type="GO" id="GO:0006890">
    <property type="term" value="P:retrograde vesicle-mediated transport, Golgi to endoplasmic reticulum"/>
    <property type="evidence" value="ECO:0007669"/>
    <property type="project" value="TreeGrafter"/>
</dbReference>
<dbReference type="STRING" id="27342.A0A0H2SC79"/>
<dbReference type="InterPro" id="IPR019335">
    <property type="entry name" value="COG7"/>
</dbReference>
<dbReference type="Proteomes" id="UP000053477">
    <property type="component" value="Unassembled WGS sequence"/>
</dbReference>
<feature type="region of interest" description="Disordered" evidence="9">
    <location>
        <begin position="382"/>
        <end position="430"/>
    </location>
</feature>
<dbReference type="GO" id="GO:0000139">
    <property type="term" value="C:Golgi membrane"/>
    <property type="evidence" value="ECO:0007669"/>
    <property type="project" value="UniProtKB-SubCell"/>
</dbReference>
<evidence type="ECO:0000256" key="1">
    <source>
        <dbReference type="ARBA" id="ARBA00004395"/>
    </source>
</evidence>
<evidence type="ECO:0000256" key="8">
    <source>
        <dbReference type="ARBA" id="ARBA00031345"/>
    </source>
</evidence>
<keyword evidence="4" id="KW-0813">Transport</keyword>
<feature type="region of interest" description="Disordered" evidence="9">
    <location>
        <begin position="653"/>
        <end position="682"/>
    </location>
</feature>
<name>A0A0H2SC79_9AGAM</name>
<dbReference type="Pfam" id="PF10191">
    <property type="entry name" value="COG7"/>
    <property type="match status" value="2"/>
</dbReference>
<comment type="subcellular location">
    <subcellularLocation>
        <location evidence="1">Golgi apparatus membrane</location>
        <topology evidence="1">Peripheral membrane protein</topology>
    </subcellularLocation>
</comment>
<feature type="compositionally biased region" description="Basic residues" evidence="9">
    <location>
        <begin position="407"/>
        <end position="418"/>
    </location>
</feature>
<gene>
    <name evidence="10" type="ORF">SCHPADRAFT_903208</name>
</gene>
<keyword evidence="11" id="KW-1185">Reference proteome</keyword>
<dbReference type="OrthoDB" id="249612at2759"/>
<organism evidence="10 11">
    <name type="scientific">Schizopora paradoxa</name>
    <dbReference type="NCBI Taxonomy" id="27342"/>
    <lineage>
        <taxon>Eukaryota</taxon>
        <taxon>Fungi</taxon>
        <taxon>Dikarya</taxon>
        <taxon>Basidiomycota</taxon>
        <taxon>Agaricomycotina</taxon>
        <taxon>Agaricomycetes</taxon>
        <taxon>Hymenochaetales</taxon>
        <taxon>Schizoporaceae</taxon>
        <taxon>Schizopora</taxon>
    </lineage>
</organism>
<dbReference type="GO" id="GO:0017119">
    <property type="term" value="C:Golgi transport complex"/>
    <property type="evidence" value="ECO:0007669"/>
    <property type="project" value="InterPro"/>
</dbReference>
<reference evidence="10 11" key="1">
    <citation type="submission" date="2015-04" db="EMBL/GenBank/DDBJ databases">
        <title>Complete genome sequence of Schizopora paradoxa KUC8140, a cosmopolitan wood degrader in East Asia.</title>
        <authorList>
            <consortium name="DOE Joint Genome Institute"/>
            <person name="Min B."/>
            <person name="Park H."/>
            <person name="Jang Y."/>
            <person name="Kim J.-J."/>
            <person name="Kim K.H."/>
            <person name="Pangilinan J."/>
            <person name="Lipzen A."/>
            <person name="Riley R."/>
            <person name="Grigoriev I.V."/>
            <person name="Spatafora J.W."/>
            <person name="Choi I.-G."/>
        </authorList>
    </citation>
    <scope>NUCLEOTIDE SEQUENCE [LARGE SCALE GENOMIC DNA]</scope>
    <source>
        <strain evidence="10 11">KUC8140</strain>
    </source>
</reference>
<sequence>MAISLPLEHSLLMPSSSEQLLRSMEESEDIVSWINSLIDDRDGKPPAISSDAGSNSSDLSEMERHLSHLTAMIEVACEDTSTQLERTIEDVSRTVPRLAYDLQFMQESSLSLNASLQQLEHVSSSSLGSTEVAGVLDRLHFLDTVQRNMTASLAVLREAEAWSSLESEVVAYISEQNYAKAAARLSEAASSLGVFQNTPEYESRKTLMVNLQNQLEAALSSALVSAINGSDVDACKKYFEIFCNIERESEFRSYWNGSKRKTIVDRWEGLAFKDCDEVPNAGKSSQTDMRFASFLSEFYNDILNVLQVERLSAMAIFPDPQPTLSTFISTTFSSSIHPSPSQRLSALVAHYGDFVLPELISSFKTTEEFAVSAEKIMEKASYSTPSPAMTSVPLEGERSDSLTLQRSHSRRKSHRQSISRRLVTRGSSGTSSNILLSGSTAFEMDRAWEESLFEPFLDYQCDFAALENKLLNERLKGIIKSSPTGSLAGARLLRERVVDVLSCAEDALTRCMAFTHGFGGVGLIQAIDGLFKSFLEISENDILNSRSSIPDTATIQTAGDEFSDLDYSPGDYAVIQLTLHLLEASRDILDRLGVLEAKLRSALAQFSGAFKLMRNDPSGLYITGTTKGAVNLLLGSSLNSMDLQKLLDTVDPETPQVQHGHPPQTPVTPYRRTSSGDLPIPSTPSPLLLGSRAAVSAFAKACQSRLQKTILAPLLKHLSEYASQSVWTSSDSQRRGGAGELSIPTFSRSPTQAIQRVAEGLLSLPRLFEVYADDDALSFEIESLPFINLRMLTDAADDGDGEAPDKLGSTSSAERADDGDIVSVKASRRKSLLPTLTPAPAPVPAKPSMLTPEVVTSAWLASLALSLLSHLTQTILPTIASLSSGGAAQLAEDLGYLSQIVKALNVQWEELELWRECVEMEEGDLEGRAGKSTNATDDNNGAGASELSIKIAERVLRIRSSGK</sequence>
<evidence type="ECO:0000313" key="11">
    <source>
        <dbReference type="Proteomes" id="UP000053477"/>
    </source>
</evidence>
<dbReference type="EMBL" id="KQ085942">
    <property type="protein sequence ID" value="KLO14536.1"/>
    <property type="molecule type" value="Genomic_DNA"/>
</dbReference>
<evidence type="ECO:0000256" key="3">
    <source>
        <dbReference type="ARBA" id="ARBA00020984"/>
    </source>
</evidence>
<evidence type="ECO:0000256" key="4">
    <source>
        <dbReference type="ARBA" id="ARBA00022448"/>
    </source>
</evidence>
<dbReference type="InParanoid" id="A0A0H2SC79"/>
<dbReference type="AlphaFoldDB" id="A0A0H2SC79"/>
<evidence type="ECO:0000256" key="9">
    <source>
        <dbReference type="SAM" id="MobiDB-lite"/>
    </source>
</evidence>
<dbReference type="GO" id="GO:0006886">
    <property type="term" value="P:intracellular protein transport"/>
    <property type="evidence" value="ECO:0007669"/>
    <property type="project" value="InterPro"/>
</dbReference>
<keyword evidence="6" id="KW-0333">Golgi apparatus</keyword>
<protein>
    <recommendedName>
        <fullName evidence="3">Conserved oligomeric Golgi complex subunit 7</fullName>
    </recommendedName>
    <alternativeName>
        <fullName evidence="8">Component of oligomeric Golgi complex 7</fullName>
    </alternativeName>
</protein>
<comment type="similarity">
    <text evidence="2">Belongs to the COG7 family.</text>
</comment>
<keyword evidence="7" id="KW-0472">Membrane</keyword>